<sequence>MVLLDRAPATYRIQRLRKSDNREQRYYLHTSTYLVTDGEKIDAAAATSALSRDDVDACDGCHPDNELTGT</sequence>
<keyword evidence="2" id="KW-1185">Reference proteome</keyword>
<gene>
    <name evidence="1" type="ORF">H9Y04_40615</name>
</gene>
<organism evidence="1 2">
    <name type="scientific">Streptomyces polyasparticus</name>
    <dbReference type="NCBI Taxonomy" id="2767826"/>
    <lineage>
        <taxon>Bacteria</taxon>
        <taxon>Bacillati</taxon>
        <taxon>Actinomycetota</taxon>
        <taxon>Actinomycetes</taxon>
        <taxon>Kitasatosporales</taxon>
        <taxon>Streptomycetaceae</taxon>
        <taxon>Streptomyces</taxon>
    </lineage>
</organism>
<evidence type="ECO:0000313" key="1">
    <source>
        <dbReference type="EMBL" id="MBC9718850.1"/>
    </source>
</evidence>
<dbReference type="EMBL" id="JACTVJ010000030">
    <property type="protein sequence ID" value="MBC9718850.1"/>
    <property type="molecule type" value="Genomic_DNA"/>
</dbReference>
<reference evidence="1 2" key="1">
    <citation type="submission" date="2020-08" db="EMBL/GenBank/DDBJ databases">
        <title>Genemic of Streptomyces polyaspartic.</title>
        <authorList>
            <person name="Liu W."/>
        </authorList>
    </citation>
    <scope>NUCLEOTIDE SEQUENCE [LARGE SCALE GENOMIC DNA]</scope>
    <source>
        <strain evidence="1 2">TRM66268-LWL</strain>
    </source>
</reference>
<proteinExistence type="predicted"/>
<dbReference type="Proteomes" id="UP000642284">
    <property type="component" value="Unassembled WGS sequence"/>
</dbReference>
<name>A0ABR7STP1_9ACTN</name>
<protein>
    <submittedName>
        <fullName evidence="1">Uncharacterized protein</fullName>
    </submittedName>
</protein>
<evidence type="ECO:0000313" key="2">
    <source>
        <dbReference type="Proteomes" id="UP000642284"/>
    </source>
</evidence>
<dbReference type="RefSeq" id="WP_187819281.1">
    <property type="nucleotide sequence ID" value="NZ_JACTVJ010000030.1"/>
</dbReference>
<dbReference type="Pfam" id="PF19746">
    <property type="entry name" value="DUF6233"/>
    <property type="match status" value="1"/>
</dbReference>
<comment type="caution">
    <text evidence="1">The sequence shown here is derived from an EMBL/GenBank/DDBJ whole genome shotgun (WGS) entry which is preliminary data.</text>
</comment>
<accession>A0ABR7STP1</accession>
<dbReference type="InterPro" id="IPR046200">
    <property type="entry name" value="DUF6233"/>
</dbReference>